<organism evidence="1 2">
    <name type="scientific">Caballeronia choica</name>
    <dbReference type="NCBI Taxonomy" id="326476"/>
    <lineage>
        <taxon>Bacteria</taxon>
        <taxon>Pseudomonadati</taxon>
        <taxon>Pseudomonadota</taxon>
        <taxon>Betaproteobacteria</taxon>
        <taxon>Burkholderiales</taxon>
        <taxon>Burkholderiaceae</taxon>
        <taxon>Caballeronia</taxon>
    </lineage>
</organism>
<dbReference type="Proteomes" id="UP000054770">
    <property type="component" value="Unassembled WGS sequence"/>
</dbReference>
<sequence length="56" mass="6158">MGDWRARAVVLAGSPQKTRGPNEVPASLWLAGRFGRELQDFINKLVKGWVACGPSY</sequence>
<dbReference type="EMBL" id="FCON02000121">
    <property type="protein sequence ID" value="SAL82549.1"/>
    <property type="molecule type" value="Genomic_DNA"/>
</dbReference>
<dbReference type="AlphaFoldDB" id="A0A158KP73"/>
<proteinExistence type="predicted"/>
<evidence type="ECO:0000313" key="2">
    <source>
        <dbReference type="Proteomes" id="UP000054770"/>
    </source>
</evidence>
<name>A0A158KP73_9BURK</name>
<evidence type="ECO:0000313" key="1">
    <source>
        <dbReference type="EMBL" id="SAL82549.1"/>
    </source>
</evidence>
<reference evidence="1" key="1">
    <citation type="submission" date="2016-01" db="EMBL/GenBank/DDBJ databases">
        <authorList>
            <person name="Peeters C."/>
        </authorList>
    </citation>
    <scope>NUCLEOTIDE SEQUENCE [LARGE SCALE GENOMIC DNA]</scope>
    <source>
        <strain evidence="1">LMG 22940</strain>
    </source>
</reference>
<comment type="caution">
    <text evidence="1">The sequence shown here is derived from an EMBL/GenBank/DDBJ whole genome shotgun (WGS) entry which is preliminary data.</text>
</comment>
<accession>A0A158KP73</accession>
<gene>
    <name evidence="1" type="ORF">AWB68_06563</name>
</gene>
<keyword evidence="2" id="KW-1185">Reference proteome</keyword>
<protein>
    <submittedName>
        <fullName evidence="1">Uncharacterized protein</fullName>
    </submittedName>
</protein>